<dbReference type="GO" id="GO:0004619">
    <property type="term" value="F:phosphoglycerate mutase activity"/>
    <property type="evidence" value="ECO:0007669"/>
    <property type="project" value="UniProtKB-EC"/>
</dbReference>
<sequence>MASQSDAKAEEIPHSIAFVLIDGLGDVSVPFLNGNTPLQFASTRFLDSVAGAGLNGLLDPVEPGLACGSDTAHLSILGYEPRLHYRGRGAFESMGAGIPMQPGDIAFKCNFATLNPASGVVLSRRADRKFEDIGPLLCADLNGVRLPGFPQHSVAVKYATEHRCGVAVSGPGLSDAIIGTDPLKDNLPLQEVKPLDGSPEAAFTAVLVTELSATLCNVLKDHPVNKERVAAGKPPANIVLLRGCGSRIAVEGFEERHGLRACMVAPTKIIAGLGMSLGMDCLSVPGATGDYRTQFHKKAQAISSALIDGGYRFGMLHVKAVDDTGHDRQAVLKVRYLEAVDAMVGQLIRRLWEAEASGRGRYSLCLTSDHSTPVEFGDHSHEPVPYAIARLTHIVEALGGSTFVRSIPLEPIPHPDPAESVAELLSRANGVEGTAAPKRTVQLGDNVGSFDEVAAAQGALGRFPGSQVMPLIRDFLSKVP</sequence>
<evidence type="ECO:0000259" key="6">
    <source>
        <dbReference type="Pfam" id="PF01676"/>
    </source>
</evidence>
<evidence type="ECO:0000256" key="3">
    <source>
        <dbReference type="ARBA" id="ARBA00004921"/>
    </source>
</evidence>
<evidence type="ECO:0000313" key="7">
    <source>
        <dbReference type="EMBL" id="EIE20637.1"/>
    </source>
</evidence>
<dbReference type="Pfam" id="PF01676">
    <property type="entry name" value="Metalloenzyme"/>
    <property type="match status" value="1"/>
</dbReference>
<dbReference type="EMBL" id="AGSI01000014">
    <property type="protein sequence ID" value="EIE20637.1"/>
    <property type="molecule type" value="Genomic_DNA"/>
</dbReference>
<dbReference type="RefSeq" id="XP_005645181.1">
    <property type="nucleotide sequence ID" value="XM_005645124.1"/>
</dbReference>
<dbReference type="PANTHER" id="PTHR31209">
    <property type="entry name" value="COFACTOR-INDEPENDENT PHOSPHOGLYCERATE MUTASE"/>
    <property type="match status" value="1"/>
</dbReference>
<dbReference type="Proteomes" id="UP000007264">
    <property type="component" value="Unassembled WGS sequence"/>
</dbReference>
<comment type="function">
    <text evidence="2">Catalyzes the interconversion of 2-phosphoglycerate and 3-phosphoglycerate.</text>
</comment>
<comment type="pathway">
    <text evidence="3">Carbohydrate degradation.</text>
</comment>
<dbReference type="OrthoDB" id="113620at2759"/>
<keyword evidence="5" id="KW-0324">Glycolysis</keyword>
<comment type="similarity">
    <text evidence="4">Belongs to the BPG-independent phosphoglycerate mutase family. A-PGAM subfamily.</text>
</comment>
<dbReference type="eggNOG" id="ENOG502QR26">
    <property type="taxonomic scope" value="Eukaryota"/>
</dbReference>
<dbReference type="InterPro" id="IPR004456">
    <property type="entry name" value="Pglycerate_mutase_ApgM"/>
</dbReference>
<dbReference type="Gene3D" id="3.40.720.10">
    <property type="entry name" value="Alkaline Phosphatase, subunit A"/>
    <property type="match status" value="2"/>
</dbReference>
<dbReference type="CDD" id="cd16011">
    <property type="entry name" value="iPGM_like"/>
    <property type="match status" value="1"/>
</dbReference>
<proteinExistence type="inferred from homology"/>
<dbReference type="InterPro" id="IPR017850">
    <property type="entry name" value="Alkaline_phosphatase_core_sf"/>
</dbReference>
<dbReference type="PANTHER" id="PTHR31209:SF0">
    <property type="entry name" value="METALLOENZYME DOMAIN-CONTAINING PROTEIN"/>
    <property type="match status" value="1"/>
</dbReference>
<evidence type="ECO:0000313" key="8">
    <source>
        <dbReference type="Proteomes" id="UP000007264"/>
    </source>
</evidence>
<accession>I0YQG8</accession>
<dbReference type="STRING" id="574566.I0YQG8"/>
<comment type="catalytic activity">
    <reaction evidence="1">
        <text>(2R)-2-phosphoglycerate = (2R)-3-phosphoglycerate</text>
        <dbReference type="Rhea" id="RHEA:15901"/>
        <dbReference type="ChEBI" id="CHEBI:58272"/>
        <dbReference type="ChEBI" id="CHEBI:58289"/>
        <dbReference type="EC" id="5.4.2.12"/>
    </reaction>
</comment>
<dbReference type="SUPFAM" id="SSF53649">
    <property type="entry name" value="Alkaline phosphatase-like"/>
    <property type="match status" value="1"/>
</dbReference>
<feature type="domain" description="Metalloenzyme" evidence="6">
    <location>
        <begin position="16"/>
        <end position="390"/>
    </location>
</feature>
<gene>
    <name evidence="7" type="ORF">COCSUDRAFT_25023</name>
</gene>
<dbReference type="InterPro" id="IPR006124">
    <property type="entry name" value="Metalloenzyme"/>
</dbReference>
<organism evidence="7 8">
    <name type="scientific">Coccomyxa subellipsoidea (strain C-169)</name>
    <name type="common">Green microalga</name>
    <dbReference type="NCBI Taxonomy" id="574566"/>
    <lineage>
        <taxon>Eukaryota</taxon>
        <taxon>Viridiplantae</taxon>
        <taxon>Chlorophyta</taxon>
        <taxon>core chlorophytes</taxon>
        <taxon>Trebouxiophyceae</taxon>
        <taxon>Trebouxiophyceae incertae sedis</taxon>
        <taxon>Coccomyxaceae</taxon>
        <taxon>Coccomyxa</taxon>
        <taxon>Coccomyxa subellipsoidea</taxon>
    </lineage>
</organism>
<dbReference type="GO" id="GO:0006096">
    <property type="term" value="P:glycolytic process"/>
    <property type="evidence" value="ECO:0007669"/>
    <property type="project" value="UniProtKB-KW"/>
</dbReference>
<evidence type="ECO:0000256" key="2">
    <source>
        <dbReference type="ARBA" id="ARBA00002315"/>
    </source>
</evidence>
<dbReference type="KEGG" id="csl:COCSUDRAFT_25023"/>
<evidence type="ECO:0000256" key="5">
    <source>
        <dbReference type="ARBA" id="ARBA00023152"/>
    </source>
</evidence>
<evidence type="ECO:0000256" key="4">
    <source>
        <dbReference type="ARBA" id="ARBA00005524"/>
    </source>
</evidence>
<comment type="caution">
    <text evidence="7">The sequence shown here is derived from an EMBL/GenBank/DDBJ whole genome shotgun (WGS) entry which is preliminary data.</text>
</comment>
<name>I0YQG8_COCSC</name>
<evidence type="ECO:0000256" key="1">
    <source>
        <dbReference type="ARBA" id="ARBA00000370"/>
    </source>
</evidence>
<reference evidence="7 8" key="1">
    <citation type="journal article" date="2012" name="Genome Biol.">
        <title>The genome of the polar eukaryotic microalga coccomyxa subellipsoidea reveals traits of cold adaptation.</title>
        <authorList>
            <person name="Blanc G."/>
            <person name="Agarkova I."/>
            <person name="Grimwood J."/>
            <person name="Kuo A."/>
            <person name="Brueggeman A."/>
            <person name="Dunigan D."/>
            <person name="Gurnon J."/>
            <person name="Ladunga I."/>
            <person name="Lindquist E."/>
            <person name="Lucas S."/>
            <person name="Pangilinan J."/>
            <person name="Proschold T."/>
            <person name="Salamov A."/>
            <person name="Schmutz J."/>
            <person name="Weeks D."/>
            <person name="Yamada T."/>
            <person name="Claverie J.M."/>
            <person name="Grigoriev I."/>
            <person name="Van Etten J."/>
            <person name="Lomsadze A."/>
            <person name="Borodovsky M."/>
        </authorList>
    </citation>
    <scope>NUCLEOTIDE SEQUENCE [LARGE SCALE GENOMIC DNA]</scope>
    <source>
        <strain evidence="7 8">C-169</strain>
    </source>
</reference>
<dbReference type="NCBIfam" id="TIGR00306">
    <property type="entry name" value="apgM"/>
    <property type="match status" value="1"/>
</dbReference>
<dbReference type="GO" id="GO:0046872">
    <property type="term" value="F:metal ion binding"/>
    <property type="evidence" value="ECO:0007669"/>
    <property type="project" value="InterPro"/>
</dbReference>
<dbReference type="GeneID" id="17038946"/>
<dbReference type="Pfam" id="PF10143">
    <property type="entry name" value="PhosphMutase"/>
    <property type="match status" value="1"/>
</dbReference>
<keyword evidence="8" id="KW-1185">Reference proteome</keyword>
<dbReference type="PIRSF" id="PIRSF006392">
    <property type="entry name" value="IPGAM_arch"/>
    <property type="match status" value="1"/>
</dbReference>
<dbReference type="AlphaFoldDB" id="I0YQG8"/>
<protein>
    <submittedName>
        <fullName evidence="7">Archaeal type cofactor-independent phosphoglycerate mutase</fullName>
    </submittedName>
</protein>